<comment type="similarity">
    <text evidence="2">Belongs to the TFIIA subunit 1 family.</text>
</comment>
<dbReference type="Gene3D" id="1.10.287.100">
    <property type="match status" value="1"/>
</dbReference>
<dbReference type="AlphaFoldDB" id="A0A7M7JDR8"/>
<name>A0A7M7JDR8_VARDE</name>
<dbReference type="GO" id="GO:0005672">
    <property type="term" value="C:transcription factor TFIIA complex"/>
    <property type="evidence" value="ECO:0007669"/>
    <property type="project" value="InterPro"/>
</dbReference>
<sequence>MTKCSKCVGSWGNQIVFVLCSMLCGKKVNVKWSLMDRKMFQSKTNVTRLYRGVMDDVIDAIAKEGLDAGADDQALAELRRLWLAKLSQSGALEAEQPYCFRVHPTSVQVSQFGMDSSNESFSVGAGGIEIGSEMVTVKHDIPRIIMHTSSEGALVTGSDIVPCNVAAQLLRSGEGPLNLEEFSHCAGRLARFTRKTQYKTTVKRAAPDREDESQLTLANEVGCSGTNRILPGQLDGTLMNPGSDLDSSEDERDSFVADGGSDAQDGSPSSEGSREPQDPDEVLNSGDDEEDAIGENEPLDDIENIVVCQYAKVHRKGAHWKVRLTQGIMNIDGKDYVFSRMDGEADW</sequence>
<dbReference type="InParanoid" id="A0A7M7JDR8"/>
<dbReference type="InterPro" id="IPR004855">
    <property type="entry name" value="TFIIA_asu/bsu"/>
</dbReference>
<feature type="compositionally biased region" description="Acidic residues" evidence="5">
    <location>
        <begin position="278"/>
        <end position="298"/>
    </location>
</feature>
<organism evidence="6 7">
    <name type="scientific">Varroa destructor</name>
    <name type="common">Honeybee mite</name>
    <dbReference type="NCBI Taxonomy" id="109461"/>
    <lineage>
        <taxon>Eukaryota</taxon>
        <taxon>Metazoa</taxon>
        <taxon>Ecdysozoa</taxon>
        <taxon>Arthropoda</taxon>
        <taxon>Chelicerata</taxon>
        <taxon>Arachnida</taxon>
        <taxon>Acari</taxon>
        <taxon>Parasitiformes</taxon>
        <taxon>Mesostigmata</taxon>
        <taxon>Gamasina</taxon>
        <taxon>Dermanyssoidea</taxon>
        <taxon>Varroidae</taxon>
        <taxon>Varroa</taxon>
    </lineage>
</organism>
<dbReference type="GeneID" id="111245879"/>
<dbReference type="PANTHER" id="PTHR12694">
    <property type="entry name" value="TRANSCRIPTION INITIATION FACTOR IIA SUBUNIT 1"/>
    <property type="match status" value="1"/>
</dbReference>
<feature type="region of interest" description="Disordered" evidence="5">
    <location>
        <begin position="226"/>
        <end position="298"/>
    </location>
</feature>
<dbReference type="Pfam" id="PF03153">
    <property type="entry name" value="TFIIA"/>
    <property type="match status" value="2"/>
</dbReference>
<keyword evidence="4" id="KW-0539">Nucleus</keyword>
<evidence type="ECO:0000256" key="4">
    <source>
        <dbReference type="ARBA" id="ARBA00023242"/>
    </source>
</evidence>
<evidence type="ECO:0000256" key="5">
    <source>
        <dbReference type="SAM" id="MobiDB-lite"/>
    </source>
</evidence>
<evidence type="ECO:0000256" key="3">
    <source>
        <dbReference type="ARBA" id="ARBA00023163"/>
    </source>
</evidence>
<evidence type="ECO:0000256" key="2">
    <source>
        <dbReference type="ARBA" id="ARBA00010059"/>
    </source>
</evidence>
<accession>A0A7M7JDR8</accession>
<keyword evidence="7" id="KW-1185">Reference proteome</keyword>
<dbReference type="OMA" id="KHDIPRI"/>
<reference evidence="6" key="1">
    <citation type="submission" date="2021-01" db="UniProtKB">
        <authorList>
            <consortium name="EnsemblMetazoa"/>
        </authorList>
    </citation>
    <scope>IDENTIFICATION</scope>
</reference>
<dbReference type="SUPFAM" id="SSF47396">
    <property type="entry name" value="Transcription factor IIA (TFIIA), alpha-helical domain"/>
    <property type="match status" value="1"/>
</dbReference>
<evidence type="ECO:0000256" key="1">
    <source>
        <dbReference type="ARBA" id="ARBA00004123"/>
    </source>
</evidence>
<dbReference type="SUPFAM" id="SSF50784">
    <property type="entry name" value="Transcription factor IIA (TFIIA), beta-barrel domain"/>
    <property type="match status" value="1"/>
</dbReference>
<dbReference type="GO" id="GO:0006367">
    <property type="term" value="P:transcription initiation at RNA polymerase II promoter"/>
    <property type="evidence" value="ECO:0007669"/>
    <property type="project" value="InterPro"/>
</dbReference>
<dbReference type="SMART" id="SM01371">
    <property type="entry name" value="TFIIA"/>
    <property type="match status" value="1"/>
</dbReference>
<dbReference type="Proteomes" id="UP000594260">
    <property type="component" value="Unplaced"/>
</dbReference>
<dbReference type="PANTHER" id="PTHR12694:SF8">
    <property type="entry name" value="TRANSCRIPTION INITIATION FACTOR IIA SUBUNIT 1"/>
    <property type="match status" value="1"/>
</dbReference>
<comment type="subcellular location">
    <subcellularLocation>
        <location evidence="1">Nucleus</location>
    </subcellularLocation>
</comment>
<dbReference type="InterPro" id="IPR009088">
    <property type="entry name" value="TFIIA_b-brl"/>
</dbReference>
<dbReference type="EnsemblMetazoa" id="XM_022794802">
    <property type="protein sequence ID" value="XP_022650537"/>
    <property type="gene ID" value="LOC111245879"/>
</dbReference>
<protein>
    <submittedName>
        <fullName evidence="6">Uncharacterized protein</fullName>
    </submittedName>
</protein>
<dbReference type="Gene3D" id="2.30.18.10">
    <property type="entry name" value="Transcription factor IIA (TFIIA), beta-barrel domain"/>
    <property type="match status" value="1"/>
</dbReference>
<dbReference type="KEGG" id="vde:111245879"/>
<evidence type="ECO:0000313" key="6">
    <source>
        <dbReference type="EnsemblMetazoa" id="XP_022650537"/>
    </source>
</evidence>
<evidence type="ECO:0000313" key="7">
    <source>
        <dbReference type="Proteomes" id="UP000594260"/>
    </source>
</evidence>
<keyword evidence="3" id="KW-0804">Transcription</keyword>
<dbReference type="CDD" id="cd07976">
    <property type="entry name" value="TFIIA_alpha_beta_like"/>
    <property type="match status" value="1"/>
</dbReference>
<dbReference type="RefSeq" id="XP_022650537.1">
    <property type="nucleotide sequence ID" value="XM_022794802.1"/>
</dbReference>
<proteinExistence type="inferred from homology"/>
<dbReference type="OrthoDB" id="6275927at2759"/>